<reference evidence="1" key="1">
    <citation type="submission" date="2018-05" db="EMBL/GenBank/DDBJ databases">
        <authorList>
            <person name="Lanie J.A."/>
            <person name="Ng W.-L."/>
            <person name="Kazmierczak K.M."/>
            <person name="Andrzejewski T.M."/>
            <person name="Davidsen T.M."/>
            <person name="Wayne K.J."/>
            <person name="Tettelin H."/>
            <person name="Glass J.I."/>
            <person name="Rusch D."/>
            <person name="Podicherti R."/>
            <person name="Tsui H.-C.T."/>
            <person name="Winkler M.E."/>
        </authorList>
    </citation>
    <scope>NUCLEOTIDE SEQUENCE</scope>
</reference>
<dbReference type="AlphaFoldDB" id="A0A383C6I7"/>
<accession>A0A383C6I7</accession>
<proteinExistence type="predicted"/>
<organism evidence="1">
    <name type="scientific">marine metagenome</name>
    <dbReference type="NCBI Taxonomy" id="408172"/>
    <lineage>
        <taxon>unclassified sequences</taxon>
        <taxon>metagenomes</taxon>
        <taxon>ecological metagenomes</taxon>
    </lineage>
</organism>
<name>A0A383C6I7_9ZZZZ</name>
<sequence>MAKKKKDIPFHIAHNYKHWTSDQGYKFWARDEEDAKLYLEVIGAHLGSLKEVEVKSV</sequence>
<protein>
    <submittedName>
        <fullName evidence="1">Uncharacterized protein</fullName>
    </submittedName>
</protein>
<dbReference type="EMBL" id="UINC01206147">
    <property type="protein sequence ID" value="SVE27640.1"/>
    <property type="molecule type" value="Genomic_DNA"/>
</dbReference>
<evidence type="ECO:0000313" key="1">
    <source>
        <dbReference type="EMBL" id="SVE27640.1"/>
    </source>
</evidence>
<gene>
    <name evidence="1" type="ORF">METZ01_LOCUS480494</name>
</gene>